<dbReference type="InterPro" id="IPR001841">
    <property type="entry name" value="Znf_RING"/>
</dbReference>
<feature type="region of interest" description="Disordered" evidence="7">
    <location>
        <begin position="475"/>
        <end position="494"/>
    </location>
</feature>
<feature type="compositionally biased region" description="Polar residues" evidence="7">
    <location>
        <begin position="580"/>
        <end position="589"/>
    </location>
</feature>
<proteinExistence type="predicted"/>
<keyword evidence="4" id="KW-0862">Zinc</keyword>
<feature type="compositionally biased region" description="Low complexity" evidence="7">
    <location>
        <begin position="213"/>
        <end position="228"/>
    </location>
</feature>
<evidence type="ECO:0000313" key="9">
    <source>
        <dbReference type="Proteomes" id="UP001652628"/>
    </source>
</evidence>
<feature type="compositionally biased region" description="Pro residues" evidence="7">
    <location>
        <begin position="1162"/>
        <end position="1171"/>
    </location>
</feature>
<feature type="compositionally biased region" description="Low complexity" evidence="7">
    <location>
        <begin position="1200"/>
        <end position="1216"/>
    </location>
</feature>
<dbReference type="SUPFAM" id="SSF57850">
    <property type="entry name" value="RING/U-box"/>
    <property type="match status" value="1"/>
</dbReference>
<feature type="region of interest" description="Disordered" evidence="7">
    <location>
        <begin position="690"/>
        <end position="837"/>
    </location>
</feature>
<feature type="domain" description="RING-type" evidence="8">
    <location>
        <begin position="246"/>
        <end position="285"/>
    </location>
</feature>
<dbReference type="Gene3D" id="3.10.20.90">
    <property type="entry name" value="Phosphatidylinositol 3-kinase Catalytic Subunit, Chain A, domain 1"/>
    <property type="match status" value="1"/>
</dbReference>
<dbReference type="InterPro" id="IPR013083">
    <property type="entry name" value="Znf_RING/FYVE/PHD"/>
</dbReference>
<evidence type="ECO:0000256" key="4">
    <source>
        <dbReference type="ARBA" id="ARBA00022833"/>
    </source>
</evidence>
<name>A0AB40A1T4_DROSZ</name>
<feature type="compositionally biased region" description="Polar residues" evidence="7">
    <location>
        <begin position="697"/>
        <end position="714"/>
    </location>
</feature>
<feature type="compositionally biased region" description="Low complexity" evidence="7">
    <location>
        <begin position="168"/>
        <end position="191"/>
    </location>
</feature>
<feature type="compositionally biased region" description="Polar residues" evidence="7">
    <location>
        <begin position="877"/>
        <end position="891"/>
    </location>
</feature>
<evidence type="ECO:0000256" key="2">
    <source>
        <dbReference type="ARBA" id="ARBA00022723"/>
    </source>
</evidence>
<dbReference type="GO" id="GO:0008270">
    <property type="term" value="F:zinc ion binding"/>
    <property type="evidence" value="ECO:0007669"/>
    <property type="project" value="UniProtKB-KW"/>
</dbReference>
<keyword evidence="2" id="KW-0479">Metal-binding</keyword>
<dbReference type="PANTHER" id="PTHR10825:SF29">
    <property type="entry name" value="POLYCOMB GROUP RING FINGER PROTEIN 1"/>
    <property type="match status" value="1"/>
</dbReference>
<feature type="compositionally biased region" description="Pro residues" evidence="7">
    <location>
        <begin position="1186"/>
        <end position="1199"/>
    </location>
</feature>
<feature type="compositionally biased region" description="Polar residues" evidence="7">
    <location>
        <begin position="1098"/>
        <end position="1115"/>
    </location>
</feature>
<gene>
    <name evidence="10" type="primary">Psc</name>
</gene>
<protein>
    <submittedName>
        <fullName evidence="10">Polycomb group protein Psc</fullName>
    </submittedName>
</protein>
<feature type="region of interest" description="Disordered" evidence="7">
    <location>
        <begin position="1025"/>
        <end position="1071"/>
    </location>
</feature>
<feature type="compositionally biased region" description="Polar residues" evidence="7">
    <location>
        <begin position="1542"/>
        <end position="1559"/>
    </location>
</feature>
<feature type="compositionally biased region" description="Polar residues" evidence="7">
    <location>
        <begin position="910"/>
        <end position="936"/>
    </location>
</feature>
<feature type="region of interest" description="Disordered" evidence="7">
    <location>
        <begin position="1493"/>
        <end position="1581"/>
    </location>
</feature>
<feature type="compositionally biased region" description="Low complexity" evidence="7">
    <location>
        <begin position="619"/>
        <end position="630"/>
    </location>
</feature>
<feature type="region of interest" description="Disordered" evidence="7">
    <location>
        <begin position="1098"/>
        <end position="1389"/>
    </location>
</feature>
<dbReference type="PANTHER" id="PTHR10825">
    <property type="entry name" value="RING FINGER DOMAIN-CONTAINING, POLYCOMB GROUP COMPONENT"/>
    <property type="match status" value="1"/>
</dbReference>
<dbReference type="RefSeq" id="XP_036669904.3">
    <property type="nucleotide sequence ID" value="XM_036814009.3"/>
</dbReference>
<dbReference type="Pfam" id="PF16207">
    <property type="entry name" value="RAWUL"/>
    <property type="match status" value="1"/>
</dbReference>
<feature type="compositionally biased region" description="Low complexity" evidence="7">
    <location>
        <begin position="548"/>
        <end position="571"/>
    </location>
</feature>
<feature type="compositionally biased region" description="Pro residues" evidence="7">
    <location>
        <begin position="793"/>
        <end position="803"/>
    </location>
</feature>
<dbReference type="GO" id="GO:1990841">
    <property type="term" value="F:promoter-specific chromatin binding"/>
    <property type="evidence" value="ECO:0007669"/>
    <property type="project" value="TreeGrafter"/>
</dbReference>
<evidence type="ECO:0000259" key="8">
    <source>
        <dbReference type="PROSITE" id="PS50089"/>
    </source>
</evidence>
<accession>A0AB40A1T4</accession>
<dbReference type="PROSITE" id="PS00518">
    <property type="entry name" value="ZF_RING_1"/>
    <property type="match status" value="1"/>
</dbReference>
<keyword evidence="3 6" id="KW-0863">Zinc-finger</keyword>
<feature type="region of interest" description="Disordered" evidence="7">
    <location>
        <begin position="150"/>
        <end position="228"/>
    </location>
</feature>
<sequence>MMTPESKAISPAAATTTKVTEATAATTTTMAHTQQKSQLSTLAKATTTTTAATETATTTATKVAKSVVSNANSNGNNSGKKLALSQKTTTATTTAAGTTNADKMQKQQQLKQQLFAACSIKVKSENTLATATTAATTLATGKAAKTILENSIKKESTPPGAESLETATSSSSSSSSTSSTSSSSSSSWSTTRRAPSEDASTSADEEKTEEEQQAAASSTATTTSDLATTSRPRPVLLTAVNPHIICHLCQGYLINATTIVECLHSFCHSCLINHLRKERFCPRCEMVINNAKPNIKSDTTLQAIVYKLVPGLYERELMRKRAFYKDRPQEAALATPEQRGDDTEHLIFSPSDDMSLSLEYAELGELKVESESELVDTLRPRYLQCPAMCRVSHLKKFVYDKFEIDAQRFSIDIMYKVKTIVLLDYYTLMDIAYIYTWKRDAPMRFYYRVYESPQPLVKPAPRRVLPLKLEKHEKENQEQQLAVEASPPKAEPAPLPEVQASIKVEQQEAIKEVVKEVVKEATAPPPTTEPLKLVINRTMLEKREKSHSPQTSSKSSSKNSPSTPVSSPSEPNIKLKIDLSKQNSVTIINMSDPERREIVKPLKPEKESRSKKKDKDGSPKSSSSSSSNSSGERKRKSPSPLTVPPLTIRTERIMSPSGVSTLSPRVTSGAFLEDPKSEFLKSFALKPIKVKVESPERMTNSRAITPPSGASQKLPSPKSKGNLDDSVLMKPPSCMPPKSIASSKRKSKDPVKAVSKKPKLSPPLPTVDFKIRLPATNGNPPASASTPKIEKPLMPPPSKPPMLAPRKLQPSSQFATPPSPVHHHAGVQMSAPGNRTPIAKRYQPILPKASRPNPFANIPNDVNRLLKDAGTEIKSIGSGSAENSSNSTQKSHVYGPKAETKMGPPPSPAISANGTAAPQGNRSLGKQGSNSQMSAPNKSNSANNYLNLALFNSSKSKGKEAPPGCRTPMYTPNSPIYSPSSPQYVPSYNIPTMPTYKYTPKPTGNAGTGSGGAGSYLQSMLGGGSGGSLGGLFPSPPTKSDQNTNPAQGGSSSASQTGGHGNANGNLYLPNEDAPEKQQVKVKSLLNSCNINIPSSLSITISRDNGDPSSPSNGQHPKHKSPVNNYIEIVKLPDQPQDQGQAAKEAQKRQSPPAAGQGPQPAKLPPPPPSKAIPSPQHLMSRMTPPQLPQVATPPPPSAPRVITPPKSSPPANAAKGTPLKPVLTPTQGDKKTPSPEKRNAAQMGSHSPTASENKSPKGVANAGTATQNGDPAAKKFRPILPRQNAMPELAPKLAPKLPTLAPPFGFNPPQNPATGKKVPPSKKSPNAGATGHQPGQQKLANGGSQQQAPQKPSPPQKNQQQSKKVSKNPTPPPPSLPGMGKMLPHPVMHSQNAPLSIASSASAAAVASGQLDLTNFIKENLMRVQAAQAAQAAAAANQSNMMYNFAQMGHMSPAMYGYQQAYLMEQLSRMQRAGNEVFNDYLQKLKSAAVAGGAGGGGPAEGELKPMLPTVTLPSPGATPPAASPKTSPLPVGKLAAAATAPQTKGNGSSGASARQQTAATGNNGATASAASLPPATKSK</sequence>
<dbReference type="InterPro" id="IPR032443">
    <property type="entry name" value="RAWUL"/>
</dbReference>
<keyword evidence="5" id="KW-0539">Nucleus</keyword>
<evidence type="ECO:0000256" key="7">
    <source>
        <dbReference type="SAM" id="MobiDB-lite"/>
    </source>
</evidence>
<feature type="compositionally biased region" description="Polar residues" evidence="7">
    <location>
        <begin position="1243"/>
        <end position="1254"/>
    </location>
</feature>
<feature type="region of interest" description="Disordered" evidence="7">
    <location>
        <begin position="542"/>
        <end position="665"/>
    </location>
</feature>
<feature type="compositionally biased region" description="Basic and acidic residues" evidence="7">
    <location>
        <begin position="592"/>
        <end position="618"/>
    </location>
</feature>
<evidence type="ECO:0000313" key="10">
    <source>
        <dbReference type="RefSeq" id="XP_036669904.3"/>
    </source>
</evidence>
<dbReference type="GeneID" id="108007642"/>
<dbReference type="GO" id="GO:0035102">
    <property type="term" value="C:PRC1 complex"/>
    <property type="evidence" value="ECO:0007669"/>
    <property type="project" value="TreeGrafter"/>
</dbReference>
<feature type="compositionally biased region" description="Polar residues" evidence="7">
    <location>
        <begin position="776"/>
        <end position="786"/>
    </location>
</feature>
<keyword evidence="9" id="KW-1185">Reference proteome</keyword>
<feature type="compositionally biased region" description="Low complexity" evidence="7">
    <location>
        <begin position="1047"/>
        <end position="1057"/>
    </location>
</feature>
<dbReference type="InterPro" id="IPR018957">
    <property type="entry name" value="Znf_C3HC4_RING-type"/>
</dbReference>
<dbReference type="Gene3D" id="3.30.40.10">
    <property type="entry name" value="Zinc/RING finger domain, C3HC4 (zinc finger)"/>
    <property type="match status" value="1"/>
</dbReference>
<evidence type="ECO:0000256" key="6">
    <source>
        <dbReference type="PROSITE-ProRule" id="PRU00175"/>
    </source>
</evidence>
<feature type="compositionally biased region" description="Basic and acidic residues" evidence="7">
    <location>
        <begin position="1229"/>
        <end position="1240"/>
    </location>
</feature>
<feature type="compositionally biased region" description="Low complexity" evidence="7">
    <location>
        <begin position="1286"/>
        <end position="1304"/>
    </location>
</feature>
<feature type="compositionally biased region" description="Low complexity" evidence="7">
    <location>
        <begin position="1345"/>
        <end position="1364"/>
    </location>
</feature>
<dbReference type="CDD" id="cd17082">
    <property type="entry name" value="RAWUL_PCGF2_like"/>
    <property type="match status" value="1"/>
</dbReference>
<dbReference type="PROSITE" id="PS50089">
    <property type="entry name" value="ZF_RING_2"/>
    <property type="match status" value="1"/>
</dbReference>
<evidence type="ECO:0000256" key="5">
    <source>
        <dbReference type="ARBA" id="ARBA00023242"/>
    </source>
</evidence>
<reference evidence="10" key="1">
    <citation type="submission" date="2025-08" db="UniProtKB">
        <authorList>
            <consortium name="RefSeq"/>
        </authorList>
    </citation>
    <scope>IDENTIFICATION</scope>
</reference>
<dbReference type="Pfam" id="PF00097">
    <property type="entry name" value="zf-C3HC4"/>
    <property type="match status" value="1"/>
</dbReference>
<evidence type="ECO:0000256" key="3">
    <source>
        <dbReference type="ARBA" id="ARBA00022771"/>
    </source>
</evidence>
<feature type="region of interest" description="Disordered" evidence="7">
    <location>
        <begin position="873"/>
        <end position="942"/>
    </location>
</feature>
<dbReference type="GO" id="GO:0000122">
    <property type="term" value="P:negative regulation of transcription by RNA polymerase II"/>
    <property type="evidence" value="ECO:0007669"/>
    <property type="project" value="TreeGrafter"/>
</dbReference>
<feature type="compositionally biased region" description="Low complexity" evidence="7">
    <location>
        <begin position="1150"/>
        <end position="1161"/>
    </location>
</feature>
<feature type="compositionally biased region" description="Polar residues" evidence="7">
    <location>
        <begin position="1334"/>
        <end position="1344"/>
    </location>
</feature>
<organism evidence="9 10">
    <name type="scientific">Drosophila suzukii</name>
    <name type="common">Spotted-wing drosophila fruit fly</name>
    <dbReference type="NCBI Taxonomy" id="28584"/>
    <lineage>
        <taxon>Eukaryota</taxon>
        <taxon>Metazoa</taxon>
        <taxon>Ecdysozoa</taxon>
        <taxon>Arthropoda</taxon>
        <taxon>Hexapoda</taxon>
        <taxon>Insecta</taxon>
        <taxon>Pterygota</taxon>
        <taxon>Neoptera</taxon>
        <taxon>Endopterygota</taxon>
        <taxon>Diptera</taxon>
        <taxon>Brachycera</taxon>
        <taxon>Muscomorpha</taxon>
        <taxon>Ephydroidea</taxon>
        <taxon>Drosophilidae</taxon>
        <taxon>Drosophila</taxon>
        <taxon>Sophophora</taxon>
    </lineage>
</organism>
<feature type="compositionally biased region" description="Low complexity" evidence="7">
    <location>
        <begin position="1560"/>
        <end position="1581"/>
    </location>
</feature>
<dbReference type="Proteomes" id="UP001652628">
    <property type="component" value="Chromosome 2R"/>
</dbReference>
<evidence type="ECO:0000256" key="1">
    <source>
        <dbReference type="ARBA" id="ARBA00004123"/>
    </source>
</evidence>
<comment type="subcellular location">
    <subcellularLocation>
        <location evidence="1">Nucleus</location>
    </subcellularLocation>
</comment>
<dbReference type="InterPro" id="IPR017907">
    <property type="entry name" value="Znf_RING_CS"/>
</dbReference>